<keyword evidence="2" id="KW-0285">Flavoprotein</keyword>
<dbReference type="KEGG" id="ngf:FRF71_08605"/>
<dbReference type="SUPFAM" id="SSF51905">
    <property type="entry name" value="FAD/NAD(P)-binding domain"/>
    <property type="match status" value="1"/>
</dbReference>
<name>A0A5B8S3V7_9SPHN</name>
<evidence type="ECO:0000313" key="4">
    <source>
        <dbReference type="Proteomes" id="UP000321172"/>
    </source>
</evidence>
<dbReference type="Proteomes" id="UP000321172">
    <property type="component" value="Chromosome"/>
</dbReference>
<dbReference type="InterPro" id="IPR050816">
    <property type="entry name" value="Flavin-dep_Halogenase_NPB"/>
</dbReference>
<dbReference type="Pfam" id="PF04820">
    <property type="entry name" value="Trp_halogenase"/>
    <property type="match status" value="1"/>
</dbReference>
<accession>A0A5B8S3V7</accession>
<dbReference type="InterPro" id="IPR033856">
    <property type="entry name" value="Trp_halogen"/>
</dbReference>
<protein>
    <submittedName>
        <fullName evidence="3">Tryptophan 7-halogenase</fullName>
    </submittedName>
</protein>
<organism evidence="3 4">
    <name type="scientific">Novosphingobium ginsenosidimutans</name>
    <dbReference type="NCBI Taxonomy" id="1176536"/>
    <lineage>
        <taxon>Bacteria</taxon>
        <taxon>Pseudomonadati</taxon>
        <taxon>Pseudomonadota</taxon>
        <taxon>Alphaproteobacteria</taxon>
        <taxon>Sphingomonadales</taxon>
        <taxon>Sphingomonadaceae</taxon>
        <taxon>Novosphingobium</taxon>
    </lineage>
</organism>
<reference evidence="3 4" key="1">
    <citation type="journal article" date="2013" name="J. Microbiol. Biotechnol.">
        <title>Novosphingobium ginsenosidimutans sp. nov., with the ability to convert ginsenoside.</title>
        <authorList>
            <person name="Kim J.K."/>
            <person name="He D."/>
            <person name="Liu Q.M."/>
            <person name="Park H.Y."/>
            <person name="Jung M.S."/>
            <person name="Yoon M.H."/>
            <person name="Kim S.C."/>
            <person name="Im W.T."/>
        </authorList>
    </citation>
    <scope>NUCLEOTIDE SEQUENCE [LARGE SCALE GENOMIC DNA]</scope>
    <source>
        <strain evidence="3 4">FW-6</strain>
    </source>
</reference>
<sequence length="500" mass="54841">MGDGRPYRIVILGGGTAGWMSAAALARFAPATHSITLIESEAIGTVGVGEATIPAIMLFNQALELDEAEFLRETMGSFKLGIEFAGWLKPGHSYMHAFGEVGRQLGLLPFRHYWARGRKLGLAKPLAHYSPNELAARTGRAGPGAPGVSLPYAYHFDAGLYAGYLRRYAEARGVTRHEGKIASVQRAESGDIAAVTTDDGRSFEGDFFIDCSGFRGLLIEQELGAGYEDWRHWLPCDRAVAVPCAASGDFTPYTRSTARSAGWQWRIPLQHRIGNGHVYCSEFISDDEATAVLLANLDGPPAADPRPLQFVTGRRRKFWDRNVLAVGLSSGFMEPLESTSIHLIQSTITRFLTVLPGGPVDDAVRDGFNRRAALEFERIRDFLILHYWANQRHGEPFWDHCRNMDLPDSLKARIEEFQAACVIQPSADELFTEVGWLQVMVGQGLEPASWNPIADGLSDADLGRFLDGVERAAIEAVRPMPQHIDYLASLVTAEAARGAA</sequence>
<feature type="binding site" evidence="2">
    <location>
        <begin position="14"/>
        <end position="17"/>
    </location>
    <ligand>
        <name>FAD</name>
        <dbReference type="ChEBI" id="CHEBI:57692"/>
    </ligand>
</feature>
<feature type="binding site" evidence="2">
    <location>
        <position position="79"/>
    </location>
    <ligand>
        <name>7-chloro-L-tryptophan</name>
        <dbReference type="ChEBI" id="CHEBI:58713"/>
    </ligand>
</feature>
<feature type="binding site" evidence="2">
    <location>
        <position position="328"/>
    </location>
    <ligand>
        <name>FAD</name>
        <dbReference type="ChEBI" id="CHEBI:57692"/>
    </ligand>
</feature>
<dbReference type="PANTHER" id="PTHR43747:SF4">
    <property type="entry name" value="FLAVIN-DEPENDENT TRYPTOPHAN HALOGENASE"/>
    <property type="match status" value="1"/>
</dbReference>
<dbReference type="GO" id="GO:0004497">
    <property type="term" value="F:monooxygenase activity"/>
    <property type="evidence" value="ECO:0007669"/>
    <property type="project" value="InterPro"/>
</dbReference>
<feature type="binding site" evidence="2">
    <location>
        <position position="337"/>
    </location>
    <ligand>
        <name>FAD</name>
        <dbReference type="ChEBI" id="CHEBI:57692"/>
    </ligand>
</feature>
<evidence type="ECO:0000313" key="3">
    <source>
        <dbReference type="EMBL" id="QEA16189.1"/>
    </source>
</evidence>
<dbReference type="AlphaFoldDB" id="A0A5B8S3V7"/>
<proteinExistence type="predicted"/>
<dbReference type="PANTHER" id="PTHR43747">
    <property type="entry name" value="FAD-BINDING PROTEIN"/>
    <property type="match status" value="1"/>
</dbReference>
<keyword evidence="2" id="KW-0547">Nucleotide-binding</keyword>
<dbReference type="InterPro" id="IPR006905">
    <property type="entry name" value="Flavin_halogenase"/>
</dbReference>
<dbReference type="OrthoDB" id="7178350at2"/>
<dbReference type="EMBL" id="CP042345">
    <property type="protein sequence ID" value="QEA16189.1"/>
    <property type="molecule type" value="Genomic_DNA"/>
</dbReference>
<keyword evidence="2" id="KW-0274">FAD</keyword>
<feature type="active site" evidence="1">
    <location>
        <position position="79"/>
    </location>
</feature>
<gene>
    <name evidence="3" type="ORF">FRF71_08605</name>
</gene>
<dbReference type="PIRSF" id="PIRSF011396">
    <property type="entry name" value="Trp_halogenase"/>
    <property type="match status" value="1"/>
</dbReference>
<dbReference type="InterPro" id="IPR036188">
    <property type="entry name" value="FAD/NAD-bd_sf"/>
</dbReference>
<dbReference type="Gene3D" id="3.50.50.60">
    <property type="entry name" value="FAD/NAD(P)-binding domain"/>
    <property type="match status" value="1"/>
</dbReference>
<keyword evidence="4" id="KW-1185">Reference proteome</keyword>
<dbReference type="RefSeq" id="WP_147090270.1">
    <property type="nucleotide sequence ID" value="NZ_BAABJD010000006.1"/>
</dbReference>
<feature type="binding site" evidence="2">
    <location>
        <position position="341"/>
    </location>
    <ligand>
        <name>FAD</name>
        <dbReference type="ChEBI" id="CHEBI:57692"/>
    </ligand>
</feature>
<dbReference type="GO" id="GO:0000166">
    <property type="term" value="F:nucleotide binding"/>
    <property type="evidence" value="ECO:0007669"/>
    <property type="project" value="UniProtKB-KW"/>
</dbReference>
<evidence type="ECO:0000256" key="1">
    <source>
        <dbReference type="PIRSR" id="PIRSR011396-1"/>
    </source>
</evidence>
<evidence type="ECO:0000256" key="2">
    <source>
        <dbReference type="PIRSR" id="PIRSR011396-2"/>
    </source>
</evidence>